<feature type="region of interest" description="Disordered" evidence="14">
    <location>
        <begin position="1014"/>
        <end position="1121"/>
    </location>
</feature>
<keyword evidence="6 13" id="KW-0130">Cell adhesion</keyword>
<keyword evidence="7 13" id="KW-1133">Transmembrane helix</keyword>
<keyword evidence="10 13" id="KW-0675">Receptor</keyword>
<evidence type="ECO:0000256" key="6">
    <source>
        <dbReference type="ARBA" id="ARBA00022889"/>
    </source>
</evidence>
<dbReference type="InterPro" id="IPR028994">
    <property type="entry name" value="Integrin_alpha_N"/>
</dbReference>
<dbReference type="Gene3D" id="2.130.10.130">
    <property type="entry name" value="Integrin alpha, N-terminal"/>
    <property type="match status" value="1"/>
</dbReference>
<proteinExistence type="inferred from homology"/>
<dbReference type="GO" id="GO:0007160">
    <property type="term" value="P:cell-matrix adhesion"/>
    <property type="evidence" value="ECO:0007669"/>
    <property type="project" value="TreeGrafter"/>
</dbReference>
<dbReference type="GO" id="GO:0005178">
    <property type="term" value="F:integrin binding"/>
    <property type="evidence" value="ECO:0007669"/>
    <property type="project" value="TreeGrafter"/>
</dbReference>
<feature type="compositionally biased region" description="Basic and acidic residues" evidence="14">
    <location>
        <begin position="1104"/>
        <end position="1121"/>
    </location>
</feature>
<dbReference type="GO" id="GO:0008305">
    <property type="term" value="C:integrin complex"/>
    <property type="evidence" value="ECO:0007669"/>
    <property type="project" value="InterPro"/>
</dbReference>
<dbReference type="Gene3D" id="2.60.40.1510">
    <property type="entry name" value="ntegrin, alpha v. Chain A, domain 3"/>
    <property type="match status" value="1"/>
</dbReference>
<evidence type="ECO:0000256" key="14">
    <source>
        <dbReference type="SAM" id="MobiDB-lite"/>
    </source>
</evidence>
<feature type="compositionally biased region" description="Low complexity" evidence="14">
    <location>
        <begin position="1091"/>
        <end position="1102"/>
    </location>
</feature>
<feature type="repeat" description="FG-GAP" evidence="12">
    <location>
        <begin position="346"/>
        <end position="405"/>
    </location>
</feature>
<organism evidence="16 17">
    <name type="scientific">Magallana gigas</name>
    <name type="common">Pacific oyster</name>
    <name type="synonym">Crassostrea gigas</name>
    <dbReference type="NCBI Taxonomy" id="29159"/>
    <lineage>
        <taxon>Eukaryota</taxon>
        <taxon>Metazoa</taxon>
        <taxon>Spiralia</taxon>
        <taxon>Lophotrochozoa</taxon>
        <taxon>Mollusca</taxon>
        <taxon>Bivalvia</taxon>
        <taxon>Autobranchia</taxon>
        <taxon>Pteriomorphia</taxon>
        <taxon>Ostreida</taxon>
        <taxon>Ostreoidea</taxon>
        <taxon>Ostreidae</taxon>
        <taxon>Magallana</taxon>
    </lineage>
</organism>
<evidence type="ECO:0000256" key="12">
    <source>
        <dbReference type="PROSITE-ProRule" id="PRU00803"/>
    </source>
</evidence>
<accession>A0A8W8M8W7</accession>
<dbReference type="Gene3D" id="1.20.5.930">
    <property type="entry name" value="Bicelle-embedded integrin alpha(iib) transmembrane segment"/>
    <property type="match status" value="1"/>
</dbReference>
<evidence type="ECO:0000259" key="15">
    <source>
        <dbReference type="Pfam" id="PF20805"/>
    </source>
</evidence>
<dbReference type="GO" id="GO:0098609">
    <property type="term" value="P:cell-cell adhesion"/>
    <property type="evidence" value="ECO:0007669"/>
    <property type="project" value="TreeGrafter"/>
</dbReference>
<dbReference type="PRINTS" id="PR01185">
    <property type="entry name" value="INTEGRINA"/>
</dbReference>
<evidence type="ECO:0000256" key="10">
    <source>
        <dbReference type="ARBA" id="ARBA00023170"/>
    </source>
</evidence>
<evidence type="ECO:0000256" key="13">
    <source>
        <dbReference type="RuleBase" id="RU003762"/>
    </source>
</evidence>
<keyword evidence="3 13" id="KW-0812">Transmembrane</keyword>
<sequence length="1121" mass="122221">MERQKICLLFLLLSYVSGFNIGLKGVAVSKGASDSMHGYSLDFATKDSKVWLLVGSPKATDPDVAQKTGTVSYCGTSLNCQHIAVTRLAGITGIPEDRTDMWLGASVDVGNAVAFCGPRWRRNISDDVTTMNGLCYEVPFGFLDGDGFLSPELAPGFYNSLSNEQFTSPDAARFNQTIKYGLSSSGMAVKYFGGDIMVGSPGLNEFAGGYAFVQGLVYQVKSEDTTEAKQGQMYGYALAIGKFYGDSLSQTYLVSGGPRDGGSGKVLITDENFVLKERLSGVEPGSYFGSVLCVVPASASGFNTDILLVGAPSFSNMQTYANNYYTNEEQGRVYVYQKSGNDASLQVIQTLEGSKAKGARFGFAMANLNDINKDGYNDVVIGAPFEDNDQGAVYVYMGYKRGFYLTQKFFASQVDFTPKVPIKTFGSAFTQHPADFNADSHADLAVGAYESSSVFVFITNPPITMTVVTKTNLPNGGSQIIPVNTTKFTINVCFDYDGENIPSDVVAVYDVTVDTAFLASSGSSQLRLCFNNSEGQCVSKVKDSFKVFKAPPEPLCSGASLEVVVKDNWESMRGLFEPVVFDVEFKVNQSDNTQCIKGCPVVNTFDPANENPFAKARKYSYELARAGCGSDNICQSDLSLTVSASNDIVTGSNANLDIDVTVVTTGEPSYNTEIMFTFHPNMTYSSYVNTRGNMVSSVSCSPVNGTVKCSTEKQTFLQGETIKFKLTLDARRVAPEIDSFELKVEVKTGSKDVNVANNVYTKSIGVLTKVINNFYMVATPEVYITKPVEKDKPTIDVVHNVQMVNTGPSNLLKPLTFTFAYPQSQQVTPTKMVLNVSAATDETNISCTGLILTPEGLTNSTFRAFSLSIDSSRNSRSASKFNCLSDGICSMATCSVGTFMYQSFISIDISYAVDANLYNVINDQESGNLKDVPIVTKFTLEPIDKSTITIESKTDGISVMTRMLPSTPVEEEVPVWAYIVPIIIAIIILAVVIVILWKKGFFIRKYKVQMEEKKVESGAKSTKDKEDFDDIEKANDIPEIVIQNESDKSPPMSTFSNTPPPSEKEQLKDSIEDEYENSEFKTTKETVTLPSSEETGSENSNGDITRDKDRLLRDDPETKEI</sequence>
<dbReference type="GO" id="GO:0009897">
    <property type="term" value="C:external side of plasma membrane"/>
    <property type="evidence" value="ECO:0007669"/>
    <property type="project" value="TreeGrafter"/>
</dbReference>
<evidence type="ECO:0000256" key="9">
    <source>
        <dbReference type="ARBA" id="ARBA00023136"/>
    </source>
</evidence>
<comment type="similarity">
    <text evidence="2 13">Belongs to the integrin alpha chain family.</text>
</comment>
<feature type="repeat" description="FG-GAP" evidence="12">
    <location>
        <begin position="274"/>
        <end position="345"/>
    </location>
</feature>
<dbReference type="SMART" id="SM00191">
    <property type="entry name" value="Int_alpha"/>
    <property type="match status" value="5"/>
</dbReference>
<dbReference type="PANTHER" id="PTHR23220:SF83">
    <property type="entry name" value="INTEGRIN ALPHA-PS3-RELATED"/>
    <property type="match status" value="1"/>
</dbReference>
<dbReference type="PROSITE" id="PS00242">
    <property type="entry name" value="INTEGRIN_ALPHA"/>
    <property type="match status" value="1"/>
</dbReference>
<evidence type="ECO:0000256" key="11">
    <source>
        <dbReference type="ARBA" id="ARBA00023180"/>
    </source>
</evidence>
<keyword evidence="17" id="KW-1185">Reference proteome</keyword>
<evidence type="ECO:0000313" key="17">
    <source>
        <dbReference type="Proteomes" id="UP000005408"/>
    </source>
</evidence>
<dbReference type="EnsemblMetazoa" id="G31928.6">
    <property type="protein sequence ID" value="G31928.6:cds"/>
    <property type="gene ID" value="G31928"/>
</dbReference>
<feature type="compositionally biased region" description="Basic and acidic residues" evidence="14">
    <location>
        <begin position="1014"/>
        <end position="1036"/>
    </location>
</feature>
<evidence type="ECO:0000256" key="3">
    <source>
        <dbReference type="ARBA" id="ARBA00022692"/>
    </source>
</evidence>
<evidence type="ECO:0000256" key="5">
    <source>
        <dbReference type="ARBA" id="ARBA00022737"/>
    </source>
</evidence>
<dbReference type="SUPFAM" id="SSF69179">
    <property type="entry name" value="Integrin domains"/>
    <property type="match status" value="2"/>
</dbReference>
<dbReference type="GO" id="GO:0033627">
    <property type="term" value="P:cell adhesion mediated by integrin"/>
    <property type="evidence" value="ECO:0007669"/>
    <property type="project" value="TreeGrafter"/>
</dbReference>
<dbReference type="PANTHER" id="PTHR23220">
    <property type="entry name" value="INTEGRIN ALPHA"/>
    <property type="match status" value="1"/>
</dbReference>
<dbReference type="PROSITE" id="PS51470">
    <property type="entry name" value="FG_GAP"/>
    <property type="match status" value="2"/>
</dbReference>
<reference evidence="16" key="1">
    <citation type="submission" date="2022-08" db="UniProtKB">
        <authorList>
            <consortium name="EnsemblMetazoa"/>
        </authorList>
    </citation>
    <scope>IDENTIFICATION</scope>
    <source>
        <strain evidence="16">05x7-T-G4-1.051#20</strain>
    </source>
</reference>
<feature type="chain" id="PRO_5036515284" description="Integrin alpha second immunoglobulin-like domain-containing protein" evidence="13">
    <location>
        <begin position="19"/>
        <end position="1121"/>
    </location>
</feature>
<keyword evidence="4 13" id="KW-0732">Signal</keyword>
<evidence type="ECO:0000256" key="2">
    <source>
        <dbReference type="ARBA" id="ARBA00008054"/>
    </source>
</evidence>
<keyword evidence="9 13" id="KW-0472">Membrane</keyword>
<dbReference type="Proteomes" id="UP000005408">
    <property type="component" value="Unassembled WGS sequence"/>
</dbReference>
<feature type="domain" description="Integrin alpha second immunoglobulin-like" evidence="15">
    <location>
        <begin position="628"/>
        <end position="759"/>
    </location>
</feature>
<name>A0A8W8M8W7_MAGGI</name>
<dbReference type="AlphaFoldDB" id="A0A8W8M8W7"/>
<dbReference type="InterPro" id="IPR013519">
    <property type="entry name" value="Int_alpha_beta-p"/>
</dbReference>
<dbReference type="InterPro" id="IPR048285">
    <property type="entry name" value="Integrin_alpha_Ig-like_2"/>
</dbReference>
<protein>
    <recommendedName>
        <fullName evidence="15">Integrin alpha second immunoglobulin-like domain-containing protein</fullName>
    </recommendedName>
</protein>
<keyword evidence="5" id="KW-0677">Repeat</keyword>
<keyword evidence="8 13" id="KW-0401">Integrin</keyword>
<keyword evidence="11" id="KW-0325">Glycoprotein</keyword>
<dbReference type="SUPFAM" id="SSF69318">
    <property type="entry name" value="Integrin alpha N-terminal domain"/>
    <property type="match status" value="1"/>
</dbReference>
<dbReference type="InterPro" id="IPR032695">
    <property type="entry name" value="Integrin_dom_sf"/>
</dbReference>
<feature type="transmembrane region" description="Helical" evidence="13">
    <location>
        <begin position="975"/>
        <end position="997"/>
    </location>
</feature>
<feature type="signal peptide" evidence="13">
    <location>
        <begin position="1"/>
        <end position="18"/>
    </location>
</feature>
<comment type="subcellular location">
    <subcellularLocation>
        <location evidence="1 13">Membrane</location>
        <topology evidence="1 13">Single-pass type I membrane protein</topology>
    </subcellularLocation>
</comment>
<dbReference type="Pfam" id="PF20805">
    <property type="entry name" value="Integrin_A_Ig_2"/>
    <property type="match status" value="1"/>
</dbReference>
<dbReference type="Pfam" id="PF01839">
    <property type="entry name" value="FG-GAP"/>
    <property type="match status" value="1"/>
</dbReference>
<evidence type="ECO:0000313" key="16">
    <source>
        <dbReference type="EnsemblMetazoa" id="G31928.6:cds"/>
    </source>
</evidence>
<evidence type="ECO:0000256" key="7">
    <source>
        <dbReference type="ARBA" id="ARBA00022989"/>
    </source>
</evidence>
<evidence type="ECO:0000256" key="8">
    <source>
        <dbReference type="ARBA" id="ARBA00023037"/>
    </source>
</evidence>
<evidence type="ECO:0000256" key="4">
    <source>
        <dbReference type="ARBA" id="ARBA00022729"/>
    </source>
</evidence>
<dbReference type="InterPro" id="IPR018184">
    <property type="entry name" value="Integrin_alpha_C_CS"/>
</dbReference>
<dbReference type="InterPro" id="IPR000413">
    <property type="entry name" value="Integrin_alpha"/>
</dbReference>
<dbReference type="GO" id="GO:0007229">
    <property type="term" value="P:integrin-mediated signaling pathway"/>
    <property type="evidence" value="ECO:0007669"/>
    <property type="project" value="UniProtKB-KW"/>
</dbReference>
<dbReference type="InterPro" id="IPR013517">
    <property type="entry name" value="FG-GAP"/>
</dbReference>
<dbReference type="Gene3D" id="2.60.40.1460">
    <property type="entry name" value="Integrin domains. Chain A, domain 2"/>
    <property type="match status" value="1"/>
</dbReference>
<evidence type="ECO:0000256" key="1">
    <source>
        <dbReference type="ARBA" id="ARBA00004479"/>
    </source>
</evidence>